<organism evidence="1 2">
    <name type="scientific">Russula ochroleuca</name>
    <dbReference type="NCBI Taxonomy" id="152965"/>
    <lineage>
        <taxon>Eukaryota</taxon>
        <taxon>Fungi</taxon>
        <taxon>Dikarya</taxon>
        <taxon>Basidiomycota</taxon>
        <taxon>Agaricomycotina</taxon>
        <taxon>Agaricomycetes</taxon>
        <taxon>Russulales</taxon>
        <taxon>Russulaceae</taxon>
        <taxon>Russula</taxon>
    </lineage>
</organism>
<dbReference type="SUPFAM" id="SSF82199">
    <property type="entry name" value="SET domain"/>
    <property type="match status" value="1"/>
</dbReference>
<dbReference type="EMBL" id="WHVB01000009">
    <property type="protein sequence ID" value="KAF8479726.1"/>
    <property type="molecule type" value="Genomic_DNA"/>
</dbReference>
<proteinExistence type="predicted"/>
<dbReference type="InterPro" id="IPR050600">
    <property type="entry name" value="SETD3_SETD6_MTase"/>
</dbReference>
<gene>
    <name evidence="1" type="ORF">DFH94DRAFT_832475</name>
</gene>
<name>A0A9P5MVT2_9AGAM</name>
<keyword evidence="2" id="KW-1185">Reference proteome</keyword>
<reference evidence="1" key="1">
    <citation type="submission" date="2019-10" db="EMBL/GenBank/DDBJ databases">
        <authorList>
            <consortium name="DOE Joint Genome Institute"/>
            <person name="Kuo A."/>
            <person name="Miyauchi S."/>
            <person name="Kiss E."/>
            <person name="Drula E."/>
            <person name="Kohler A."/>
            <person name="Sanchez-Garcia M."/>
            <person name="Andreopoulos B."/>
            <person name="Barry K.W."/>
            <person name="Bonito G."/>
            <person name="Buee M."/>
            <person name="Carver A."/>
            <person name="Chen C."/>
            <person name="Cichocki N."/>
            <person name="Clum A."/>
            <person name="Culley D."/>
            <person name="Crous P.W."/>
            <person name="Fauchery L."/>
            <person name="Girlanda M."/>
            <person name="Hayes R."/>
            <person name="Keri Z."/>
            <person name="LaButti K."/>
            <person name="Lipzen A."/>
            <person name="Lombard V."/>
            <person name="Magnuson J."/>
            <person name="Maillard F."/>
            <person name="Morin E."/>
            <person name="Murat C."/>
            <person name="Nolan M."/>
            <person name="Ohm R."/>
            <person name="Pangilinan J."/>
            <person name="Pereira M."/>
            <person name="Perotto S."/>
            <person name="Peter M."/>
            <person name="Riley R."/>
            <person name="Sitrit Y."/>
            <person name="Stielow B."/>
            <person name="Szollosi G."/>
            <person name="Zifcakova L."/>
            <person name="Stursova M."/>
            <person name="Spatafora J.W."/>
            <person name="Tedersoo L."/>
            <person name="Vaario L.-M."/>
            <person name="Yamada A."/>
            <person name="Yan M."/>
            <person name="Wang P."/>
            <person name="Xu J."/>
            <person name="Bruns T."/>
            <person name="Baldrian P."/>
            <person name="Vilgalys R."/>
            <person name="Henrissat B."/>
            <person name="Grigoriev I.V."/>
            <person name="Hibbett D."/>
            <person name="Nagy L.G."/>
            <person name="Martin F.M."/>
        </authorList>
    </citation>
    <scope>NUCLEOTIDE SEQUENCE</scope>
    <source>
        <strain evidence="1">Prilba</strain>
    </source>
</reference>
<dbReference type="Proteomes" id="UP000759537">
    <property type="component" value="Unassembled WGS sequence"/>
</dbReference>
<evidence type="ECO:0000313" key="2">
    <source>
        <dbReference type="Proteomes" id="UP000759537"/>
    </source>
</evidence>
<protein>
    <submittedName>
        <fullName evidence="1">SET domain-containing protein</fullName>
    </submittedName>
</protein>
<feature type="non-terminal residue" evidence="1">
    <location>
        <position position="1"/>
    </location>
</feature>
<dbReference type="GO" id="GO:0005634">
    <property type="term" value="C:nucleus"/>
    <property type="evidence" value="ECO:0007669"/>
    <property type="project" value="TreeGrafter"/>
</dbReference>
<sequence>HAPYGHDATLTLALALYAEQLLLPHSRWAGYLQSLPNEQNWDGIALFWGAALHPDSDAVEARRWLSGTEAETHLLLPDSPRTPLLNDISSFYFSIAAPLLKRAGLLSSERGFQHAYALVSSRAFMVDAYHGLAMVPIADAFNHAQENSIHLESDYDVCTSCGSLSECPHDVEVHGDVSPPAPGADAADPENTCEMVVNATIAPDSEIFNTYGAKLTNAELLVRYGFMLDANDNDTLTWTIEEIWDAAGAALHDLRPRRWDDHAGYGVCMKILRDWQYDAGWVDSELVIDTEPNENRNPLYMTADGVLSHKLWLAIALAALWRQGMTTEAAEKRQLLTRIAWAQIQMEQGQTESRKEGVDEDDDDAYEALDRLIRTIGKLCTRRMDRISRINGRQQGDRGLGQHSATMGKYIDDLDSAQQKTHLAVTLALAEISIVESSVGRWDELTAIAQSRQNRHY</sequence>
<evidence type="ECO:0000313" key="1">
    <source>
        <dbReference type="EMBL" id="KAF8479726.1"/>
    </source>
</evidence>
<dbReference type="GO" id="GO:0016279">
    <property type="term" value="F:protein-lysine N-methyltransferase activity"/>
    <property type="evidence" value="ECO:0007669"/>
    <property type="project" value="TreeGrafter"/>
</dbReference>
<dbReference type="PANTHER" id="PTHR13271:SF34">
    <property type="entry name" value="N-LYSINE METHYLTRANSFERASE SETD6"/>
    <property type="match status" value="1"/>
</dbReference>
<accession>A0A9P5MVT2</accession>
<dbReference type="PANTHER" id="PTHR13271">
    <property type="entry name" value="UNCHARACTERIZED PUTATIVE METHYLTRANSFERASE"/>
    <property type="match status" value="1"/>
</dbReference>
<dbReference type="OrthoDB" id="441812at2759"/>
<dbReference type="AlphaFoldDB" id="A0A9P5MVT2"/>
<dbReference type="CDD" id="cd10527">
    <property type="entry name" value="SET_LSMT"/>
    <property type="match status" value="1"/>
</dbReference>
<dbReference type="Gene3D" id="3.90.1410.10">
    <property type="entry name" value="set domain protein methyltransferase, domain 1"/>
    <property type="match status" value="1"/>
</dbReference>
<dbReference type="InterPro" id="IPR046341">
    <property type="entry name" value="SET_dom_sf"/>
</dbReference>
<comment type="caution">
    <text evidence="1">The sequence shown here is derived from an EMBL/GenBank/DDBJ whole genome shotgun (WGS) entry which is preliminary data.</text>
</comment>
<reference evidence="1" key="2">
    <citation type="journal article" date="2020" name="Nat. Commun.">
        <title>Large-scale genome sequencing of mycorrhizal fungi provides insights into the early evolution of symbiotic traits.</title>
        <authorList>
            <person name="Miyauchi S."/>
            <person name="Kiss E."/>
            <person name="Kuo A."/>
            <person name="Drula E."/>
            <person name="Kohler A."/>
            <person name="Sanchez-Garcia M."/>
            <person name="Morin E."/>
            <person name="Andreopoulos B."/>
            <person name="Barry K.W."/>
            <person name="Bonito G."/>
            <person name="Buee M."/>
            <person name="Carver A."/>
            <person name="Chen C."/>
            <person name="Cichocki N."/>
            <person name="Clum A."/>
            <person name="Culley D."/>
            <person name="Crous P.W."/>
            <person name="Fauchery L."/>
            <person name="Girlanda M."/>
            <person name="Hayes R.D."/>
            <person name="Keri Z."/>
            <person name="LaButti K."/>
            <person name="Lipzen A."/>
            <person name="Lombard V."/>
            <person name="Magnuson J."/>
            <person name="Maillard F."/>
            <person name="Murat C."/>
            <person name="Nolan M."/>
            <person name="Ohm R.A."/>
            <person name="Pangilinan J."/>
            <person name="Pereira M.F."/>
            <person name="Perotto S."/>
            <person name="Peter M."/>
            <person name="Pfister S."/>
            <person name="Riley R."/>
            <person name="Sitrit Y."/>
            <person name="Stielow J.B."/>
            <person name="Szollosi G."/>
            <person name="Zifcakova L."/>
            <person name="Stursova M."/>
            <person name="Spatafora J.W."/>
            <person name="Tedersoo L."/>
            <person name="Vaario L.M."/>
            <person name="Yamada A."/>
            <person name="Yan M."/>
            <person name="Wang P."/>
            <person name="Xu J."/>
            <person name="Bruns T."/>
            <person name="Baldrian P."/>
            <person name="Vilgalys R."/>
            <person name="Dunand C."/>
            <person name="Henrissat B."/>
            <person name="Grigoriev I.V."/>
            <person name="Hibbett D."/>
            <person name="Nagy L.G."/>
            <person name="Martin F.M."/>
        </authorList>
    </citation>
    <scope>NUCLEOTIDE SEQUENCE</scope>
    <source>
        <strain evidence="1">Prilba</strain>
    </source>
</reference>